<dbReference type="Pfam" id="PF01266">
    <property type="entry name" value="DAO"/>
    <property type="match status" value="1"/>
</dbReference>
<dbReference type="Gene3D" id="3.50.50.60">
    <property type="entry name" value="FAD/NAD(P)-binding domain"/>
    <property type="match status" value="1"/>
</dbReference>
<evidence type="ECO:0000259" key="2">
    <source>
        <dbReference type="Pfam" id="PF01266"/>
    </source>
</evidence>
<dbReference type="GO" id="GO:0016491">
    <property type="term" value="F:oxidoreductase activity"/>
    <property type="evidence" value="ECO:0007669"/>
    <property type="project" value="UniProtKB-KW"/>
</dbReference>
<dbReference type="EMBL" id="BMXA01000002">
    <property type="protein sequence ID" value="GHA03858.1"/>
    <property type="molecule type" value="Genomic_DNA"/>
</dbReference>
<dbReference type="AlphaFoldDB" id="A0A918RP68"/>
<dbReference type="SUPFAM" id="SSF51971">
    <property type="entry name" value="Nucleotide-binding domain"/>
    <property type="match status" value="1"/>
</dbReference>
<evidence type="ECO:0000256" key="1">
    <source>
        <dbReference type="ARBA" id="ARBA00023002"/>
    </source>
</evidence>
<evidence type="ECO:0000313" key="4">
    <source>
        <dbReference type="Proteomes" id="UP000614811"/>
    </source>
</evidence>
<gene>
    <name evidence="3" type="ORF">GCM10008090_11380</name>
</gene>
<feature type="domain" description="FAD dependent oxidoreductase" evidence="2">
    <location>
        <begin position="7"/>
        <end position="331"/>
    </location>
</feature>
<reference evidence="3" key="2">
    <citation type="submission" date="2020-09" db="EMBL/GenBank/DDBJ databases">
        <authorList>
            <person name="Sun Q."/>
            <person name="Kim S."/>
        </authorList>
    </citation>
    <scope>NUCLEOTIDE SEQUENCE</scope>
    <source>
        <strain evidence="3">KCTC 12711</strain>
    </source>
</reference>
<keyword evidence="4" id="KW-1185">Reference proteome</keyword>
<dbReference type="Proteomes" id="UP000614811">
    <property type="component" value="Unassembled WGS sequence"/>
</dbReference>
<keyword evidence="1" id="KW-0560">Oxidoreductase</keyword>
<accession>A0A918RP68</accession>
<dbReference type="RefSeq" id="WP_189399080.1">
    <property type="nucleotide sequence ID" value="NZ_BMXA01000002.1"/>
</dbReference>
<dbReference type="Gene3D" id="3.30.9.10">
    <property type="entry name" value="D-Amino Acid Oxidase, subunit A, domain 2"/>
    <property type="match status" value="1"/>
</dbReference>
<comment type="caution">
    <text evidence="3">The sequence shown here is derived from an EMBL/GenBank/DDBJ whole genome shotgun (WGS) entry which is preliminary data.</text>
</comment>
<sequence>MSAPQLDFLIVGQGLAGSILALNLRRHGKSVLVIDNDHCGSASQVAAGLINPVTGHRLNLTENFDHYWPVANAFYQSFGQLTGRSVHRDVTQYRRIKHPGQLTYLNKRLQQREYQSLLSRHIDSPFLATEPHSCIEVHQTSAVDTPTLLSQTKSMLLDQRAYSARKFNYHELSVNHDGVSAHGIRAGTVIFCEGYQAIHNPWLSTLPFKLAKGEILDVELSAPLPGMLSWGSWLIPSSTDTVNARLGANYDWQDLSLDPTPEIAQKLQTSLHQHTGLKAQVTAHQTGIRPTTKQRRPFIGPTRSLDHAYCFNGFGSKGCLTIPYYANLLCDHLISGKPLPEELTEWL</sequence>
<reference evidence="3" key="1">
    <citation type="journal article" date="2014" name="Int. J. Syst. Evol. Microbiol.">
        <title>Complete genome sequence of Corynebacterium casei LMG S-19264T (=DSM 44701T), isolated from a smear-ripened cheese.</title>
        <authorList>
            <consortium name="US DOE Joint Genome Institute (JGI-PGF)"/>
            <person name="Walter F."/>
            <person name="Albersmeier A."/>
            <person name="Kalinowski J."/>
            <person name="Ruckert C."/>
        </authorList>
    </citation>
    <scope>NUCLEOTIDE SEQUENCE</scope>
    <source>
        <strain evidence="3">KCTC 12711</strain>
    </source>
</reference>
<protein>
    <submittedName>
        <fullName evidence="3">Glycine oxidase</fullName>
    </submittedName>
</protein>
<dbReference type="PANTHER" id="PTHR13847">
    <property type="entry name" value="SARCOSINE DEHYDROGENASE-RELATED"/>
    <property type="match status" value="1"/>
</dbReference>
<dbReference type="InterPro" id="IPR036188">
    <property type="entry name" value="FAD/NAD-bd_sf"/>
</dbReference>
<evidence type="ECO:0000313" key="3">
    <source>
        <dbReference type="EMBL" id="GHA03858.1"/>
    </source>
</evidence>
<dbReference type="PANTHER" id="PTHR13847:SF289">
    <property type="entry name" value="GLYCINE OXIDASE"/>
    <property type="match status" value="1"/>
</dbReference>
<proteinExistence type="predicted"/>
<name>A0A918RP68_9GAMM</name>
<dbReference type="InterPro" id="IPR006076">
    <property type="entry name" value="FAD-dep_OxRdtase"/>
</dbReference>
<dbReference type="GO" id="GO:0005737">
    <property type="term" value="C:cytoplasm"/>
    <property type="evidence" value="ECO:0007669"/>
    <property type="project" value="TreeGrafter"/>
</dbReference>
<organism evidence="3 4">
    <name type="scientific">Arenicella chitinivorans</name>
    <dbReference type="NCBI Taxonomy" id="1329800"/>
    <lineage>
        <taxon>Bacteria</taxon>
        <taxon>Pseudomonadati</taxon>
        <taxon>Pseudomonadota</taxon>
        <taxon>Gammaproteobacteria</taxon>
        <taxon>Arenicellales</taxon>
        <taxon>Arenicellaceae</taxon>
        <taxon>Arenicella</taxon>
    </lineage>
</organism>